<dbReference type="PROSITE" id="PS50928">
    <property type="entry name" value="ABC_TM1"/>
    <property type="match status" value="1"/>
</dbReference>
<evidence type="ECO:0000256" key="2">
    <source>
        <dbReference type="ARBA" id="ARBA00022448"/>
    </source>
</evidence>
<keyword evidence="2 7" id="KW-0813">Transport</keyword>
<keyword evidence="4 7" id="KW-0812">Transmembrane</keyword>
<evidence type="ECO:0000256" key="7">
    <source>
        <dbReference type="RuleBase" id="RU363032"/>
    </source>
</evidence>
<dbReference type="RefSeq" id="WP_097806485.1">
    <property type="nucleotide sequence ID" value="NZ_FXYH01000019.1"/>
</dbReference>
<dbReference type="PANTHER" id="PTHR43163">
    <property type="entry name" value="DIPEPTIDE TRANSPORT SYSTEM PERMEASE PROTEIN DPPB-RELATED"/>
    <property type="match status" value="1"/>
</dbReference>
<dbReference type="AlphaFoldDB" id="A0A238L1F9"/>
<feature type="transmembrane region" description="Helical" evidence="7">
    <location>
        <begin position="180"/>
        <end position="204"/>
    </location>
</feature>
<comment type="similarity">
    <text evidence="7">Belongs to the binding-protein-dependent transport system permease family.</text>
</comment>
<dbReference type="SUPFAM" id="SSF161098">
    <property type="entry name" value="MetI-like"/>
    <property type="match status" value="1"/>
</dbReference>
<evidence type="ECO:0000256" key="6">
    <source>
        <dbReference type="ARBA" id="ARBA00023136"/>
    </source>
</evidence>
<evidence type="ECO:0000313" key="10">
    <source>
        <dbReference type="Proteomes" id="UP000220836"/>
    </source>
</evidence>
<dbReference type="InterPro" id="IPR000515">
    <property type="entry name" value="MetI-like"/>
</dbReference>
<dbReference type="InterPro" id="IPR035906">
    <property type="entry name" value="MetI-like_sf"/>
</dbReference>
<evidence type="ECO:0000313" key="9">
    <source>
        <dbReference type="EMBL" id="SMX48827.1"/>
    </source>
</evidence>
<feature type="transmembrane region" description="Helical" evidence="7">
    <location>
        <begin position="133"/>
        <end position="160"/>
    </location>
</feature>
<proteinExistence type="inferred from homology"/>
<dbReference type="CDD" id="cd06261">
    <property type="entry name" value="TM_PBP2"/>
    <property type="match status" value="1"/>
</dbReference>
<feature type="transmembrane region" description="Helical" evidence="7">
    <location>
        <begin position="100"/>
        <end position="121"/>
    </location>
</feature>
<feature type="transmembrane region" description="Helical" evidence="7">
    <location>
        <begin position="240"/>
        <end position="258"/>
    </location>
</feature>
<keyword evidence="10" id="KW-1185">Reference proteome</keyword>
<reference evidence="9 10" key="1">
    <citation type="submission" date="2017-05" db="EMBL/GenBank/DDBJ databases">
        <authorList>
            <person name="Song R."/>
            <person name="Chenine A.L."/>
            <person name="Ruprecht R.M."/>
        </authorList>
    </citation>
    <scope>NUCLEOTIDE SEQUENCE [LARGE SCALE GENOMIC DNA]</scope>
    <source>
        <strain evidence="9 10">CECT 8663</strain>
    </source>
</reference>
<keyword evidence="5 7" id="KW-1133">Transmembrane helix</keyword>
<dbReference type="EMBL" id="FXYH01000019">
    <property type="protein sequence ID" value="SMX48827.1"/>
    <property type="molecule type" value="Genomic_DNA"/>
</dbReference>
<evidence type="ECO:0000256" key="1">
    <source>
        <dbReference type="ARBA" id="ARBA00004651"/>
    </source>
</evidence>
<dbReference type="GO" id="GO:0005886">
    <property type="term" value="C:plasma membrane"/>
    <property type="evidence" value="ECO:0007669"/>
    <property type="project" value="UniProtKB-SubCell"/>
</dbReference>
<evidence type="ECO:0000256" key="3">
    <source>
        <dbReference type="ARBA" id="ARBA00022475"/>
    </source>
</evidence>
<dbReference type="OrthoDB" id="9807402at2"/>
<feature type="transmembrane region" description="Helical" evidence="7">
    <location>
        <begin position="270"/>
        <end position="298"/>
    </location>
</feature>
<comment type="subcellular location">
    <subcellularLocation>
        <location evidence="1 7">Cell membrane</location>
        <topology evidence="1 7">Multi-pass membrane protein</topology>
    </subcellularLocation>
</comment>
<keyword evidence="6 7" id="KW-0472">Membrane</keyword>
<dbReference type="Pfam" id="PF00528">
    <property type="entry name" value="BPD_transp_1"/>
    <property type="match status" value="1"/>
</dbReference>
<dbReference type="PANTHER" id="PTHR43163:SF6">
    <property type="entry name" value="DIPEPTIDE TRANSPORT SYSTEM PERMEASE PROTEIN DPPB-RELATED"/>
    <property type="match status" value="1"/>
</dbReference>
<dbReference type="Gene3D" id="1.10.3720.10">
    <property type="entry name" value="MetI-like"/>
    <property type="match status" value="1"/>
</dbReference>
<keyword evidence="3" id="KW-1003">Cell membrane</keyword>
<evidence type="ECO:0000256" key="5">
    <source>
        <dbReference type="ARBA" id="ARBA00022989"/>
    </source>
</evidence>
<protein>
    <submittedName>
        <fullName evidence="9">Dipeptide transport system permease protein DppB</fullName>
    </submittedName>
</protein>
<sequence>MLNFLGKRAVASAISLVGLVLLVFFLSRLTGDPTGLYLPLDASEEARNQFREIHGLNDPLIVQFFSYMADLIRFDFGDSIRRSEPAIDVVMRGFAWTLQLTFVTMSLVVVFAVIFGSLAAFNVGGVFDRIATFFSLIGASAPDFWIAIVAIVIFSVKLGWFPTSGTGTVWHWVMPVSVLFIRPFGLILQIVRGAMITALGSAYVKTARAKGIKNRPIIFVHALRNALLPVITVIGDQAAALLNGAVVIESIFGFPGVGKLMIDSILQRDFTVVMAAIMVTAMAIFVMNLLIDILYSILDPRIRY</sequence>
<dbReference type="GO" id="GO:0055085">
    <property type="term" value="P:transmembrane transport"/>
    <property type="evidence" value="ECO:0007669"/>
    <property type="project" value="InterPro"/>
</dbReference>
<evidence type="ECO:0000256" key="4">
    <source>
        <dbReference type="ARBA" id="ARBA00022692"/>
    </source>
</evidence>
<dbReference type="Proteomes" id="UP000220836">
    <property type="component" value="Unassembled WGS sequence"/>
</dbReference>
<accession>A0A238L1F9</accession>
<name>A0A238L1F9_9RHOB</name>
<feature type="domain" description="ABC transmembrane type-1" evidence="8">
    <location>
        <begin position="94"/>
        <end position="295"/>
    </location>
</feature>
<gene>
    <name evidence="9" type="primary">dppB_2</name>
    <name evidence="9" type="ORF">PEV8663_03967</name>
</gene>
<organism evidence="9 10">
    <name type="scientific">Pelagimonas varians</name>
    <dbReference type="NCBI Taxonomy" id="696760"/>
    <lineage>
        <taxon>Bacteria</taxon>
        <taxon>Pseudomonadati</taxon>
        <taxon>Pseudomonadota</taxon>
        <taxon>Alphaproteobacteria</taxon>
        <taxon>Rhodobacterales</taxon>
        <taxon>Roseobacteraceae</taxon>
        <taxon>Pelagimonas</taxon>
    </lineage>
</organism>
<evidence type="ECO:0000259" key="8">
    <source>
        <dbReference type="PROSITE" id="PS50928"/>
    </source>
</evidence>